<dbReference type="AlphaFoldDB" id="A0A4V6A0P1"/>
<dbReference type="EMBL" id="AZBU02000006">
    <property type="protein sequence ID" value="TKR71875.1"/>
    <property type="molecule type" value="Genomic_DNA"/>
</dbReference>
<evidence type="ECO:0000313" key="3">
    <source>
        <dbReference type="Proteomes" id="UP000298663"/>
    </source>
</evidence>
<feature type="signal peptide" evidence="1">
    <location>
        <begin position="1"/>
        <end position="16"/>
    </location>
</feature>
<dbReference type="Proteomes" id="UP000298663">
    <property type="component" value="Unassembled WGS sequence"/>
</dbReference>
<reference evidence="2 3" key="2">
    <citation type="journal article" date="2019" name="G3 (Bethesda)">
        <title>Hybrid Assembly of the Genome of the Entomopathogenic Nematode Steinernema carpocapsae Identifies the X-Chromosome.</title>
        <authorList>
            <person name="Serra L."/>
            <person name="Macchietto M."/>
            <person name="Macias-Munoz A."/>
            <person name="McGill C.J."/>
            <person name="Rodriguez I.M."/>
            <person name="Rodriguez B."/>
            <person name="Murad R."/>
            <person name="Mortazavi A."/>
        </authorList>
    </citation>
    <scope>NUCLEOTIDE SEQUENCE [LARGE SCALE GENOMIC DNA]</scope>
    <source>
        <strain evidence="2 3">ALL</strain>
    </source>
</reference>
<organism evidence="2 3">
    <name type="scientific">Steinernema carpocapsae</name>
    <name type="common">Entomopathogenic nematode</name>
    <dbReference type="NCBI Taxonomy" id="34508"/>
    <lineage>
        <taxon>Eukaryota</taxon>
        <taxon>Metazoa</taxon>
        <taxon>Ecdysozoa</taxon>
        <taxon>Nematoda</taxon>
        <taxon>Chromadorea</taxon>
        <taxon>Rhabditida</taxon>
        <taxon>Tylenchina</taxon>
        <taxon>Panagrolaimomorpha</taxon>
        <taxon>Strongyloidoidea</taxon>
        <taxon>Steinernematidae</taxon>
        <taxon>Steinernema</taxon>
    </lineage>
</organism>
<sequence>MKFLGLLFVLLAVLRAQISESLPAALDTRCEPLCEKNRICRPAVINRKVKFHCVDPNTWGMFDLGK</sequence>
<gene>
    <name evidence="2" type="ORF">L596_019408</name>
</gene>
<evidence type="ECO:0000313" key="2">
    <source>
        <dbReference type="EMBL" id="TKR71875.1"/>
    </source>
</evidence>
<evidence type="ECO:0000256" key="1">
    <source>
        <dbReference type="SAM" id="SignalP"/>
    </source>
</evidence>
<accession>A0A4V6A0P1</accession>
<name>A0A4V6A0P1_STECR</name>
<reference evidence="2 3" key="1">
    <citation type="journal article" date="2015" name="Genome Biol.">
        <title>Comparative genomics of Steinernema reveals deeply conserved gene regulatory networks.</title>
        <authorList>
            <person name="Dillman A.R."/>
            <person name="Macchietto M."/>
            <person name="Porter C.F."/>
            <person name="Rogers A."/>
            <person name="Williams B."/>
            <person name="Antoshechkin I."/>
            <person name="Lee M.M."/>
            <person name="Goodwin Z."/>
            <person name="Lu X."/>
            <person name="Lewis E.E."/>
            <person name="Goodrich-Blair H."/>
            <person name="Stock S.P."/>
            <person name="Adams B.J."/>
            <person name="Sternberg P.W."/>
            <person name="Mortazavi A."/>
        </authorList>
    </citation>
    <scope>NUCLEOTIDE SEQUENCE [LARGE SCALE GENOMIC DNA]</scope>
    <source>
        <strain evidence="2 3">ALL</strain>
    </source>
</reference>
<comment type="caution">
    <text evidence="2">The sequence shown here is derived from an EMBL/GenBank/DDBJ whole genome shotgun (WGS) entry which is preliminary data.</text>
</comment>
<keyword evidence="3" id="KW-1185">Reference proteome</keyword>
<feature type="chain" id="PRO_5020595121" evidence="1">
    <location>
        <begin position="17"/>
        <end position="66"/>
    </location>
</feature>
<protein>
    <submittedName>
        <fullName evidence="2">Uncharacterized protein</fullName>
    </submittedName>
</protein>
<keyword evidence="1" id="KW-0732">Signal</keyword>
<proteinExistence type="predicted"/>